<gene>
    <name evidence="3" type="ORF">CA13_41980</name>
</gene>
<keyword evidence="4" id="KW-1185">Reference proteome</keyword>
<keyword evidence="2" id="KW-0732">Signal</keyword>
<protein>
    <recommendedName>
        <fullName evidence="5">Secreted protein</fullName>
    </recommendedName>
</protein>
<comment type="caution">
    <text evidence="3">The sequence shown here is derived from an EMBL/GenBank/DDBJ whole genome shotgun (WGS) entry which is preliminary data.</text>
</comment>
<dbReference type="Proteomes" id="UP000315010">
    <property type="component" value="Unassembled WGS sequence"/>
</dbReference>
<name>A0A5C5Z697_9BACT</name>
<accession>A0A5C5Z697</accession>
<dbReference type="EMBL" id="SJPJ01000001">
    <property type="protein sequence ID" value="TWT82735.1"/>
    <property type="molecule type" value="Genomic_DNA"/>
</dbReference>
<proteinExistence type="predicted"/>
<feature type="chain" id="PRO_5023093389" description="Secreted protein" evidence="2">
    <location>
        <begin position="20"/>
        <end position="55"/>
    </location>
</feature>
<feature type="region of interest" description="Disordered" evidence="1">
    <location>
        <begin position="31"/>
        <end position="55"/>
    </location>
</feature>
<evidence type="ECO:0000313" key="4">
    <source>
        <dbReference type="Proteomes" id="UP000315010"/>
    </source>
</evidence>
<feature type="signal peptide" evidence="2">
    <location>
        <begin position="1"/>
        <end position="19"/>
    </location>
</feature>
<evidence type="ECO:0000256" key="2">
    <source>
        <dbReference type="SAM" id="SignalP"/>
    </source>
</evidence>
<evidence type="ECO:0000313" key="3">
    <source>
        <dbReference type="EMBL" id="TWT82735.1"/>
    </source>
</evidence>
<evidence type="ECO:0000256" key="1">
    <source>
        <dbReference type="SAM" id="MobiDB-lite"/>
    </source>
</evidence>
<dbReference type="RefSeq" id="WP_419194582.1">
    <property type="nucleotide sequence ID" value="NZ_SJPJ01000001.1"/>
</dbReference>
<sequence length="55" mass="5928" precursor="true">MFFKTIQLLSICLILFCVAGCGKPKNTVIDPGDTVMSPEEMEAYNQESASGGADR</sequence>
<evidence type="ECO:0008006" key="5">
    <source>
        <dbReference type="Google" id="ProtNLM"/>
    </source>
</evidence>
<organism evidence="3 4">
    <name type="scientific">Novipirellula herctigrandis</name>
    <dbReference type="NCBI Taxonomy" id="2527986"/>
    <lineage>
        <taxon>Bacteria</taxon>
        <taxon>Pseudomonadati</taxon>
        <taxon>Planctomycetota</taxon>
        <taxon>Planctomycetia</taxon>
        <taxon>Pirellulales</taxon>
        <taxon>Pirellulaceae</taxon>
        <taxon>Novipirellula</taxon>
    </lineage>
</organism>
<reference evidence="3 4" key="1">
    <citation type="submission" date="2019-02" db="EMBL/GenBank/DDBJ databases">
        <title>Deep-cultivation of Planctomycetes and their phenomic and genomic characterization uncovers novel biology.</title>
        <authorList>
            <person name="Wiegand S."/>
            <person name="Jogler M."/>
            <person name="Boedeker C."/>
            <person name="Pinto D."/>
            <person name="Vollmers J."/>
            <person name="Rivas-Marin E."/>
            <person name="Kohn T."/>
            <person name="Peeters S.H."/>
            <person name="Heuer A."/>
            <person name="Rast P."/>
            <person name="Oberbeckmann S."/>
            <person name="Bunk B."/>
            <person name="Jeske O."/>
            <person name="Meyerdierks A."/>
            <person name="Storesund J.E."/>
            <person name="Kallscheuer N."/>
            <person name="Luecker S."/>
            <person name="Lage O.M."/>
            <person name="Pohl T."/>
            <person name="Merkel B.J."/>
            <person name="Hornburger P."/>
            <person name="Mueller R.-W."/>
            <person name="Bruemmer F."/>
            <person name="Labrenz M."/>
            <person name="Spormann A.M."/>
            <person name="Op Den Camp H."/>
            <person name="Overmann J."/>
            <person name="Amann R."/>
            <person name="Jetten M.S.M."/>
            <person name="Mascher T."/>
            <person name="Medema M.H."/>
            <person name="Devos D.P."/>
            <person name="Kaster A.-K."/>
            <person name="Ovreas L."/>
            <person name="Rohde M."/>
            <person name="Galperin M.Y."/>
            <person name="Jogler C."/>
        </authorList>
    </citation>
    <scope>NUCLEOTIDE SEQUENCE [LARGE SCALE GENOMIC DNA]</scope>
    <source>
        <strain evidence="3 4">CA13</strain>
    </source>
</reference>
<dbReference type="AlphaFoldDB" id="A0A5C5Z697"/>